<sequence>MILKLKKKYKDNVKNKSGSSHSYKLNEQNKRNVIRHLITKECSNAFSNVSKVKETTSI</sequence>
<evidence type="ECO:0000313" key="1">
    <source>
        <dbReference type="EMBL" id="ESA19017.1"/>
    </source>
</evidence>
<name>U9UH95_RHIID</name>
<dbReference type="AlphaFoldDB" id="U9UH95"/>
<proteinExistence type="predicted"/>
<reference evidence="1" key="1">
    <citation type="submission" date="2013-07" db="EMBL/GenBank/DDBJ databases">
        <title>The genome of an arbuscular mycorrhizal fungus provides insights into the evolution of the oldest plant symbiosis.</title>
        <authorList>
            <consortium name="DOE Joint Genome Institute"/>
            <person name="Tisserant E."/>
            <person name="Malbreil M."/>
            <person name="Kuo A."/>
            <person name="Kohler A."/>
            <person name="Symeonidi A."/>
            <person name="Balestrini R."/>
            <person name="Charron P."/>
            <person name="Duensing N."/>
            <person name="Frei-dit-Frey N."/>
            <person name="Gianinazzi-Pearson V."/>
            <person name="Gilbert B."/>
            <person name="Handa Y."/>
            <person name="Hijri M."/>
            <person name="Kaul R."/>
            <person name="Kawaguchi M."/>
            <person name="Krajinski F."/>
            <person name="Lammers P."/>
            <person name="Lapierre D."/>
            <person name="Masclaux F.G."/>
            <person name="Murat C."/>
            <person name="Morin E."/>
            <person name="Ndikumana S."/>
            <person name="Pagni M."/>
            <person name="Petitpierre D."/>
            <person name="Requena N."/>
            <person name="Rosikiewicz P."/>
            <person name="Riley R."/>
            <person name="Saito K."/>
            <person name="San Clemente H."/>
            <person name="Shapiro H."/>
            <person name="van Tuinen D."/>
            <person name="Becard G."/>
            <person name="Bonfante P."/>
            <person name="Paszkowski U."/>
            <person name="Shachar-Hill Y."/>
            <person name="Young J.P."/>
            <person name="Sanders I.R."/>
            <person name="Henrissat B."/>
            <person name="Rensing S.A."/>
            <person name="Grigoriev I.V."/>
            <person name="Corradi N."/>
            <person name="Roux C."/>
            <person name="Martin F."/>
        </authorList>
    </citation>
    <scope>NUCLEOTIDE SEQUENCE</scope>
    <source>
        <strain evidence="1">DAOM 197198</strain>
    </source>
</reference>
<dbReference type="HOGENOM" id="CLU_2980214_0_0_1"/>
<dbReference type="EMBL" id="KI278664">
    <property type="protein sequence ID" value="ESA19017.1"/>
    <property type="molecule type" value="Genomic_DNA"/>
</dbReference>
<protein>
    <submittedName>
        <fullName evidence="1">Uncharacterized protein</fullName>
    </submittedName>
</protein>
<gene>
    <name evidence="1" type="ORF">GLOINDRAFT_20056</name>
</gene>
<organism evidence="1">
    <name type="scientific">Rhizophagus irregularis (strain DAOM 181602 / DAOM 197198 / MUCL 43194)</name>
    <name type="common">Arbuscular mycorrhizal fungus</name>
    <name type="synonym">Glomus intraradices</name>
    <dbReference type="NCBI Taxonomy" id="747089"/>
    <lineage>
        <taxon>Eukaryota</taxon>
        <taxon>Fungi</taxon>
        <taxon>Fungi incertae sedis</taxon>
        <taxon>Mucoromycota</taxon>
        <taxon>Glomeromycotina</taxon>
        <taxon>Glomeromycetes</taxon>
        <taxon>Glomerales</taxon>
        <taxon>Glomeraceae</taxon>
        <taxon>Rhizophagus</taxon>
    </lineage>
</organism>
<accession>U9UH95</accession>